<protein>
    <recommendedName>
        <fullName evidence="5">RWD domain-containing protein 3</fullName>
    </recommendedName>
</protein>
<evidence type="ECO:0000256" key="1">
    <source>
        <dbReference type="ARBA" id="ARBA00004496"/>
    </source>
</evidence>
<name>A0A8C5F7D8_GADMO</name>
<dbReference type="Ensembl" id="ENSGMOT00000013098.2">
    <property type="protein sequence ID" value="ENSGMOP00000012760.2"/>
    <property type="gene ID" value="ENSGMOG00000011934.2"/>
</dbReference>
<dbReference type="GO" id="GO:0033235">
    <property type="term" value="P:positive regulation of protein sumoylation"/>
    <property type="evidence" value="ECO:0007669"/>
    <property type="project" value="InterPro"/>
</dbReference>
<comment type="subcellular location">
    <subcellularLocation>
        <location evidence="1">Cytoplasm</location>
    </subcellularLocation>
</comment>
<sequence length="169" mass="19087">MSESALEEAAVLSAIYCGEGEYQLIQSGAVTSEGDEEAARVEDAGGEEWTTVLLLDHMRSRGRYVKMLERWTEQLHLTTRLLSGRWILVLLRGARRDIKEFCHLLKTVKVDVDSSGKKCKERMMKVLCERPFTFSSSSKHGLSTLELTEAFQEAGMAEMYQQILPLPTL</sequence>
<reference evidence="3" key="2">
    <citation type="submission" date="2025-09" db="UniProtKB">
        <authorList>
            <consortium name="Ensembl"/>
        </authorList>
    </citation>
    <scope>IDENTIFICATION</scope>
</reference>
<keyword evidence="4" id="KW-1185">Reference proteome</keyword>
<evidence type="ECO:0008006" key="5">
    <source>
        <dbReference type="Google" id="ProtNLM"/>
    </source>
</evidence>
<organism evidence="3 4">
    <name type="scientific">Gadus morhua</name>
    <name type="common">Atlantic cod</name>
    <dbReference type="NCBI Taxonomy" id="8049"/>
    <lineage>
        <taxon>Eukaryota</taxon>
        <taxon>Metazoa</taxon>
        <taxon>Chordata</taxon>
        <taxon>Craniata</taxon>
        <taxon>Vertebrata</taxon>
        <taxon>Euteleostomi</taxon>
        <taxon>Actinopterygii</taxon>
        <taxon>Neopterygii</taxon>
        <taxon>Teleostei</taxon>
        <taxon>Neoteleostei</taxon>
        <taxon>Acanthomorphata</taxon>
        <taxon>Zeiogadaria</taxon>
        <taxon>Gadariae</taxon>
        <taxon>Gadiformes</taxon>
        <taxon>Gadoidei</taxon>
        <taxon>Gadidae</taxon>
        <taxon>Gadus</taxon>
    </lineage>
</organism>
<dbReference type="CDD" id="cd24164">
    <property type="entry name" value="RWDD3_C"/>
    <property type="match status" value="1"/>
</dbReference>
<evidence type="ECO:0000313" key="4">
    <source>
        <dbReference type="Proteomes" id="UP000694546"/>
    </source>
</evidence>
<evidence type="ECO:0000256" key="2">
    <source>
        <dbReference type="ARBA" id="ARBA00022490"/>
    </source>
</evidence>
<dbReference type="Proteomes" id="UP000694546">
    <property type="component" value="Chromosome 8"/>
</dbReference>
<dbReference type="GO" id="GO:1902073">
    <property type="term" value="P:positive regulation of hypoxia-inducible factor-1alpha signaling pathway"/>
    <property type="evidence" value="ECO:0007669"/>
    <property type="project" value="InterPro"/>
</dbReference>
<evidence type="ECO:0000313" key="3">
    <source>
        <dbReference type="Ensembl" id="ENSGMOP00000012760.2"/>
    </source>
</evidence>
<dbReference type="GeneTree" id="ENSGT00390000000954"/>
<dbReference type="PANTHER" id="PTHR15628">
    <property type="entry name" value="RWD DOMAIN-CONTAINING PROTEIN 3"/>
    <property type="match status" value="1"/>
</dbReference>
<accession>A0A8C5F7D8</accession>
<reference evidence="3" key="1">
    <citation type="submission" date="2025-08" db="UniProtKB">
        <authorList>
            <consortium name="Ensembl"/>
        </authorList>
    </citation>
    <scope>IDENTIFICATION</scope>
</reference>
<dbReference type="PANTHER" id="PTHR15628:SF1">
    <property type="entry name" value="RWD DOMAIN-CONTAINING PROTEIN 3"/>
    <property type="match status" value="1"/>
</dbReference>
<proteinExistence type="predicted"/>
<dbReference type="InterPro" id="IPR038840">
    <property type="entry name" value="RWDD3"/>
</dbReference>
<dbReference type="AlphaFoldDB" id="A0A8C5F7D8"/>
<keyword evidence="2" id="KW-0963">Cytoplasm</keyword>
<dbReference type="GO" id="GO:0005737">
    <property type="term" value="C:cytoplasm"/>
    <property type="evidence" value="ECO:0007669"/>
    <property type="project" value="UniProtKB-SubCell"/>
</dbReference>